<keyword evidence="3" id="KW-1185">Reference proteome</keyword>
<reference evidence="2" key="1">
    <citation type="journal article" date="2022" name="Int. J. Mol. Sci.">
        <title>Draft Genome of Tanacetum Coccineum: Genomic Comparison of Closely Related Tanacetum-Family Plants.</title>
        <authorList>
            <person name="Yamashiro T."/>
            <person name="Shiraishi A."/>
            <person name="Nakayama K."/>
            <person name="Satake H."/>
        </authorList>
    </citation>
    <scope>NUCLEOTIDE SEQUENCE</scope>
</reference>
<comment type="caution">
    <text evidence="2">The sequence shown here is derived from an EMBL/GenBank/DDBJ whole genome shotgun (WGS) entry which is preliminary data.</text>
</comment>
<keyword evidence="1" id="KW-1133">Transmembrane helix</keyword>
<dbReference type="EMBL" id="BQNB010020785">
    <property type="protein sequence ID" value="GJT99592.1"/>
    <property type="molecule type" value="Genomic_DNA"/>
</dbReference>
<organism evidence="2 3">
    <name type="scientific">Tanacetum coccineum</name>
    <dbReference type="NCBI Taxonomy" id="301880"/>
    <lineage>
        <taxon>Eukaryota</taxon>
        <taxon>Viridiplantae</taxon>
        <taxon>Streptophyta</taxon>
        <taxon>Embryophyta</taxon>
        <taxon>Tracheophyta</taxon>
        <taxon>Spermatophyta</taxon>
        <taxon>Magnoliopsida</taxon>
        <taxon>eudicotyledons</taxon>
        <taxon>Gunneridae</taxon>
        <taxon>Pentapetalae</taxon>
        <taxon>asterids</taxon>
        <taxon>campanulids</taxon>
        <taxon>Asterales</taxon>
        <taxon>Asteraceae</taxon>
        <taxon>Asteroideae</taxon>
        <taxon>Anthemideae</taxon>
        <taxon>Anthemidinae</taxon>
        <taxon>Tanacetum</taxon>
    </lineage>
</organism>
<evidence type="ECO:0000313" key="2">
    <source>
        <dbReference type="EMBL" id="GJT99592.1"/>
    </source>
</evidence>
<evidence type="ECO:0000313" key="3">
    <source>
        <dbReference type="Proteomes" id="UP001151760"/>
    </source>
</evidence>
<proteinExistence type="predicted"/>
<sequence length="165" mass="18461">MSIATIRNFIPPVIQGKGQRCRYPTCGMAWSDASEHGCRKELSIEDTISKFESLRGCGVFAGHPFVHEGGCYAPLAKTRSTFAIARRIRFRDNMFDGLICVLTLLGLRLENIYAVFGGKLLTPGSVLSMRYSWISFLECFTYEVYGVLYGVPSVSSTAQLPMRRR</sequence>
<accession>A0ABQ5IJT3</accession>
<keyword evidence="1" id="KW-0812">Transmembrane</keyword>
<name>A0ABQ5IJT3_9ASTR</name>
<gene>
    <name evidence="2" type="ORF">Tco_1109931</name>
</gene>
<evidence type="ECO:0000256" key="1">
    <source>
        <dbReference type="SAM" id="Phobius"/>
    </source>
</evidence>
<dbReference type="Proteomes" id="UP001151760">
    <property type="component" value="Unassembled WGS sequence"/>
</dbReference>
<protein>
    <submittedName>
        <fullName evidence="2">Uncharacterized protein</fullName>
    </submittedName>
</protein>
<feature type="transmembrane region" description="Helical" evidence="1">
    <location>
        <begin position="133"/>
        <end position="155"/>
    </location>
</feature>
<feature type="transmembrane region" description="Helical" evidence="1">
    <location>
        <begin position="94"/>
        <end position="113"/>
    </location>
</feature>
<reference evidence="2" key="2">
    <citation type="submission" date="2022-01" db="EMBL/GenBank/DDBJ databases">
        <authorList>
            <person name="Yamashiro T."/>
            <person name="Shiraishi A."/>
            <person name="Satake H."/>
            <person name="Nakayama K."/>
        </authorList>
    </citation>
    <scope>NUCLEOTIDE SEQUENCE</scope>
</reference>
<keyword evidence="1" id="KW-0472">Membrane</keyword>